<protein>
    <submittedName>
        <fullName evidence="1">Uncharacterized protein</fullName>
    </submittedName>
</protein>
<organism evidence="1 2">
    <name type="scientific">Lentinula aff. detonsa</name>
    <dbReference type="NCBI Taxonomy" id="2804958"/>
    <lineage>
        <taxon>Eukaryota</taxon>
        <taxon>Fungi</taxon>
        <taxon>Dikarya</taxon>
        <taxon>Basidiomycota</taxon>
        <taxon>Agaricomycotina</taxon>
        <taxon>Agaricomycetes</taxon>
        <taxon>Agaricomycetidae</taxon>
        <taxon>Agaricales</taxon>
        <taxon>Marasmiineae</taxon>
        <taxon>Omphalotaceae</taxon>
        <taxon>Lentinula</taxon>
    </lineage>
</organism>
<keyword evidence="2" id="KW-1185">Reference proteome</keyword>
<name>A0AA38KS72_9AGAR</name>
<gene>
    <name evidence="1" type="ORF">GGU10DRAFT_415154</name>
</gene>
<dbReference type="EMBL" id="MU793287">
    <property type="protein sequence ID" value="KAJ3787665.1"/>
    <property type="molecule type" value="Genomic_DNA"/>
</dbReference>
<comment type="caution">
    <text evidence="1">The sequence shown here is derived from an EMBL/GenBank/DDBJ whole genome shotgun (WGS) entry which is preliminary data.</text>
</comment>
<evidence type="ECO:0000313" key="2">
    <source>
        <dbReference type="Proteomes" id="UP001163798"/>
    </source>
</evidence>
<proteinExistence type="predicted"/>
<reference evidence="1" key="1">
    <citation type="submission" date="2022-08" db="EMBL/GenBank/DDBJ databases">
        <authorList>
            <consortium name="DOE Joint Genome Institute"/>
            <person name="Min B."/>
            <person name="Riley R."/>
            <person name="Sierra-Patev S."/>
            <person name="Naranjo-Ortiz M."/>
            <person name="Looney B."/>
            <person name="Konkel Z."/>
            <person name="Slot J.C."/>
            <person name="Sakamoto Y."/>
            <person name="Steenwyk J.L."/>
            <person name="Rokas A."/>
            <person name="Carro J."/>
            <person name="Camarero S."/>
            <person name="Ferreira P."/>
            <person name="Molpeceres G."/>
            <person name="Ruiz-Duenas F.J."/>
            <person name="Serrano A."/>
            <person name="Henrissat B."/>
            <person name="Drula E."/>
            <person name="Hughes K.W."/>
            <person name="Mata J.L."/>
            <person name="Ishikawa N.K."/>
            <person name="Vargas-Isla R."/>
            <person name="Ushijima S."/>
            <person name="Smith C.A."/>
            <person name="Ahrendt S."/>
            <person name="Andreopoulos W."/>
            <person name="He G."/>
            <person name="Labutti K."/>
            <person name="Lipzen A."/>
            <person name="Ng V."/>
            <person name="Sandor L."/>
            <person name="Barry K."/>
            <person name="Martinez A.T."/>
            <person name="Xiao Y."/>
            <person name="Gibbons J.G."/>
            <person name="Terashima K."/>
            <person name="Hibbett D.S."/>
            <person name="Grigoriev I.V."/>
        </authorList>
    </citation>
    <scope>NUCLEOTIDE SEQUENCE</scope>
    <source>
        <strain evidence="1">TFB10291</strain>
    </source>
</reference>
<sequence length="280" mass="30696">MSLPVRRSLLSSVELDTHLRFDPHSTGSSNDLNDLNKFLPFPMSQIRLVLIIGNDVLVTEPKPEALRPFQKFILRSSDGYKDLELDLKTSSSQPTIHPSSSLSTLSNTMQFAAFIFLAVAYSALALPFKNAEVSDTIEAYITQTMTTASLPTPMIFAKVAWDVEKRQDTGAAPIFAKDQWELETSRLDVAAASTTTPTSIIFAENAWEVETPAASIATRAAAVQSNPLIFAKEAWEFGNVKRDVPLISAIFAKDQWEAETAVTEAPTSLPAALIFAKDAW</sequence>
<dbReference type="Proteomes" id="UP001163798">
    <property type="component" value="Unassembled WGS sequence"/>
</dbReference>
<dbReference type="AlphaFoldDB" id="A0AA38KS72"/>
<accession>A0AA38KS72</accession>
<evidence type="ECO:0000313" key="1">
    <source>
        <dbReference type="EMBL" id="KAJ3787665.1"/>
    </source>
</evidence>